<gene>
    <name evidence="2" type="ORF">CLV71_103227</name>
</gene>
<name>A0A4R7VXU7_9PSEU</name>
<organism evidence="2 3">
    <name type="scientific">Actinophytocola oryzae</name>
    <dbReference type="NCBI Taxonomy" id="502181"/>
    <lineage>
        <taxon>Bacteria</taxon>
        <taxon>Bacillati</taxon>
        <taxon>Actinomycetota</taxon>
        <taxon>Actinomycetes</taxon>
        <taxon>Pseudonocardiales</taxon>
        <taxon>Pseudonocardiaceae</taxon>
    </lineage>
</organism>
<feature type="coiled-coil region" evidence="1">
    <location>
        <begin position="51"/>
        <end position="81"/>
    </location>
</feature>
<accession>A0A4R7VXU7</accession>
<evidence type="ECO:0000256" key="1">
    <source>
        <dbReference type="SAM" id="Coils"/>
    </source>
</evidence>
<dbReference type="PROSITE" id="PS51257">
    <property type="entry name" value="PROKAR_LIPOPROTEIN"/>
    <property type="match status" value="1"/>
</dbReference>
<reference evidence="2 3" key="1">
    <citation type="submission" date="2019-03" db="EMBL/GenBank/DDBJ databases">
        <title>Genomic Encyclopedia of Archaeal and Bacterial Type Strains, Phase II (KMG-II): from individual species to whole genera.</title>
        <authorList>
            <person name="Goeker M."/>
        </authorList>
    </citation>
    <scope>NUCLEOTIDE SEQUENCE [LARGE SCALE GENOMIC DNA]</scope>
    <source>
        <strain evidence="2 3">DSM 45499</strain>
    </source>
</reference>
<proteinExistence type="predicted"/>
<dbReference type="EMBL" id="SOCP01000003">
    <property type="protein sequence ID" value="TDV54986.1"/>
    <property type="molecule type" value="Genomic_DNA"/>
</dbReference>
<keyword evidence="1" id="KW-0175">Coiled coil</keyword>
<dbReference type="RefSeq" id="WP_424923870.1">
    <property type="nucleotide sequence ID" value="NZ_SOCP01000003.1"/>
</dbReference>
<protein>
    <submittedName>
        <fullName evidence="2">Uncharacterized protein</fullName>
    </submittedName>
</protein>
<evidence type="ECO:0000313" key="3">
    <source>
        <dbReference type="Proteomes" id="UP000294927"/>
    </source>
</evidence>
<sequence length="124" mass="13328">MGMRGAGVALAATLVLAGCTEVNDAVDGASDFADKASVCGEALGLADLNPLVDADRLRERAEDKEQRLRELANDVADEDVRASLLGLADSYVQVQKERLEDAGVVARWVKRNTERLDALRRACT</sequence>
<evidence type="ECO:0000313" key="2">
    <source>
        <dbReference type="EMBL" id="TDV54986.1"/>
    </source>
</evidence>
<comment type="caution">
    <text evidence="2">The sequence shown here is derived from an EMBL/GenBank/DDBJ whole genome shotgun (WGS) entry which is preliminary data.</text>
</comment>
<dbReference type="Proteomes" id="UP000294927">
    <property type="component" value="Unassembled WGS sequence"/>
</dbReference>
<keyword evidence="3" id="KW-1185">Reference proteome</keyword>
<dbReference type="AlphaFoldDB" id="A0A4R7VXU7"/>